<evidence type="ECO:0000313" key="1">
    <source>
        <dbReference type="EMBL" id="CAE7030542.1"/>
    </source>
</evidence>
<proteinExistence type="predicted"/>
<evidence type="ECO:0000313" key="2">
    <source>
        <dbReference type="Proteomes" id="UP000472372"/>
    </source>
</evidence>
<name>A0A6S6W021_9PLEO</name>
<dbReference type="AlphaFoldDB" id="A0A6S6W021"/>
<dbReference type="EMBL" id="HG992980">
    <property type="protein sequence ID" value="CAE7030542.1"/>
    <property type="molecule type" value="Genomic_DNA"/>
</dbReference>
<dbReference type="Proteomes" id="UP000472372">
    <property type="component" value="Chromosome 4"/>
</dbReference>
<gene>
    <name evidence="1" type="ORF">PTTW11_04579</name>
</gene>
<organism evidence="1 2">
    <name type="scientific">Pyrenophora teres f. teres</name>
    <dbReference type="NCBI Taxonomy" id="97479"/>
    <lineage>
        <taxon>Eukaryota</taxon>
        <taxon>Fungi</taxon>
        <taxon>Dikarya</taxon>
        <taxon>Ascomycota</taxon>
        <taxon>Pezizomycotina</taxon>
        <taxon>Dothideomycetes</taxon>
        <taxon>Pleosporomycetidae</taxon>
        <taxon>Pleosporales</taxon>
        <taxon>Pleosporineae</taxon>
        <taxon>Pleosporaceae</taxon>
        <taxon>Pyrenophora</taxon>
    </lineage>
</organism>
<reference evidence="1" key="1">
    <citation type="submission" date="2021-02" db="EMBL/GenBank/DDBJ databases">
        <authorList>
            <person name="Syme A R."/>
            <person name="Syme A R."/>
            <person name="Moolhuijzen P."/>
        </authorList>
    </citation>
    <scope>NUCLEOTIDE SEQUENCE</scope>
    <source>
        <strain evidence="1">W1-1</strain>
    </source>
</reference>
<accession>A0A6S6W021</accession>
<sequence>MIGLMSHFYSKSGLLNYHNAEVITLEKIWDFLELVSRTKNDKKELDIFDALQRYAINVITTSCMEHPSLEPLQLYGGLRVTLPC</sequence>
<protein>
    <submittedName>
        <fullName evidence="1">DNA repair and recombination protein</fullName>
    </submittedName>
</protein>